<protein>
    <recommendedName>
        <fullName evidence="1">Glycosyltransferase subfamily 4-like N-terminal domain-containing protein</fullName>
    </recommendedName>
</protein>
<sequence>MAACRWLPALAEPIYWSMAHNRAMAACACDIKADLFVANDWSTLPIACRLAETHRARFVYDSHEYAVEEGADRWTWRLLVSPFVRAIETRFIKDAAAVFTVGDRIAAMMQSDHGLRTAPLVVRNTVPLVESPFRPCGDIVEVLYQGLIRADRGLETLIRSVPLWRQEFRLRLRGPGEPAIVDHLKALAATLAADRIVFDPPVPPSDMVAAANRSDVGIHPIPPISNQSRYCLPNKFFEYAMAGLALCVSDSDEMTALLRRHALGHVIDADTPHAIAEAINSFDRPGIDAAKRRAIEASRHLCWENERAHLISAFAALGDG</sequence>
<feature type="domain" description="Glycosyltransferase subfamily 4-like N-terminal" evidence="1">
    <location>
        <begin position="17"/>
        <end position="122"/>
    </location>
</feature>
<dbReference type="Gene3D" id="3.40.50.2000">
    <property type="entry name" value="Glycogen Phosphorylase B"/>
    <property type="match status" value="2"/>
</dbReference>
<dbReference type="AlphaFoldDB" id="A0A178MWD3"/>
<reference evidence="2 3" key="1">
    <citation type="submission" date="2016-04" db="EMBL/GenBank/DDBJ databases">
        <title>Draft genome sequence of freshwater magnetotactic bacteria Magnetospirillum marisnigri SP-1 and Magnetospirillum moscoviense BB-1.</title>
        <authorList>
            <person name="Koziaeva V."/>
            <person name="Dziuba M.V."/>
            <person name="Ivanov T.M."/>
            <person name="Kuznetsov B."/>
            <person name="Grouzdev D.S."/>
        </authorList>
    </citation>
    <scope>NUCLEOTIDE SEQUENCE [LARGE SCALE GENOMIC DNA]</scope>
    <source>
        <strain evidence="2 3">BB-1</strain>
    </source>
</reference>
<dbReference type="Pfam" id="PF13692">
    <property type="entry name" value="Glyco_trans_1_4"/>
    <property type="match status" value="1"/>
</dbReference>
<comment type="caution">
    <text evidence="2">The sequence shown here is derived from an EMBL/GenBank/DDBJ whole genome shotgun (WGS) entry which is preliminary data.</text>
</comment>
<organism evidence="2 3">
    <name type="scientific">Magnetospirillum moscoviense</name>
    <dbReference type="NCBI Taxonomy" id="1437059"/>
    <lineage>
        <taxon>Bacteria</taxon>
        <taxon>Pseudomonadati</taxon>
        <taxon>Pseudomonadota</taxon>
        <taxon>Alphaproteobacteria</taxon>
        <taxon>Rhodospirillales</taxon>
        <taxon>Rhodospirillaceae</taxon>
        <taxon>Magnetospirillum</taxon>
    </lineage>
</organism>
<dbReference type="Pfam" id="PF13579">
    <property type="entry name" value="Glyco_trans_4_4"/>
    <property type="match status" value="1"/>
</dbReference>
<dbReference type="CDD" id="cd03801">
    <property type="entry name" value="GT4_PimA-like"/>
    <property type="match status" value="1"/>
</dbReference>
<dbReference type="InterPro" id="IPR028098">
    <property type="entry name" value="Glyco_trans_4-like_N"/>
</dbReference>
<dbReference type="STRING" id="1437059.A6A05_00405"/>
<name>A0A178MWD3_9PROT</name>
<evidence type="ECO:0000313" key="3">
    <source>
        <dbReference type="Proteomes" id="UP000078543"/>
    </source>
</evidence>
<keyword evidence="3" id="KW-1185">Reference proteome</keyword>
<evidence type="ECO:0000259" key="1">
    <source>
        <dbReference type="Pfam" id="PF13579"/>
    </source>
</evidence>
<accession>A0A178MWD3</accession>
<dbReference type="SUPFAM" id="SSF53756">
    <property type="entry name" value="UDP-Glycosyltransferase/glycogen phosphorylase"/>
    <property type="match status" value="1"/>
</dbReference>
<proteinExistence type="predicted"/>
<gene>
    <name evidence="2" type="ORF">A6A05_00405</name>
</gene>
<dbReference type="GO" id="GO:0016757">
    <property type="term" value="F:glycosyltransferase activity"/>
    <property type="evidence" value="ECO:0007669"/>
    <property type="project" value="UniProtKB-ARBA"/>
</dbReference>
<evidence type="ECO:0000313" key="2">
    <source>
        <dbReference type="EMBL" id="OAN55056.1"/>
    </source>
</evidence>
<dbReference type="EMBL" id="LWQU01000104">
    <property type="protein sequence ID" value="OAN55056.1"/>
    <property type="molecule type" value="Genomic_DNA"/>
</dbReference>
<dbReference type="Proteomes" id="UP000078543">
    <property type="component" value="Unassembled WGS sequence"/>
</dbReference>